<reference evidence="1" key="2">
    <citation type="submission" date="2025-08" db="UniProtKB">
        <authorList>
            <consortium name="Ensembl"/>
        </authorList>
    </citation>
    <scope>IDENTIFICATION</scope>
</reference>
<organism evidence="1 2">
    <name type="scientific">Panthera leo</name>
    <name type="common">Lion</name>
    <dbReference type="NCBI Taxonomy" id="9689"/>
    <lineage>
        <taxon>Eukaryota</taxon>
        <taxon>Metazoa</taxon>
        <taxon>Chordata</taxon>
        <taxon>Craniata</taxon>
        <taxon>Vertebrata</taxon>
        <taxon>Euteleostomi</taxon>
        <taxon>Mammalia</taxon>
        <taxon>Eutheria</taxon>
        <taxon>Laurasiatheria</taxon>
        <taxon>Carnivora</taxon>
        <taxon>Feliformia</taxon>
        <taxon>Felidae</taxon>
        <taxon>Pantherinae</taxon>
        <taxon>Panthera</taxon>
    </lineage>
</organism>
<dbReference type="Proteomes" id="UP000694399">
    <property type="component" value="Chromosome D2"/>
</dbReference>
<dbReference type="AlphaFoldDB" id="A0A8C8WUY9"/>
<protein>
    <submittedName>
        <fullName evidence="1">Uncharacterized protein</fullName>
    </submittedName>
</protein>
<proteinExistence type="predicted"/>
<evidence type="ECO:0000313" key="1">
    <source>
        <dbReference type="Ensembl" id="ENSPLOP00000008270.1"/>
    </source>
</evidence>
<evidence type="ECO:0000313" key="2">
    <source>
        <dbReference type="Proteomes" id="UP000694399"/>
    </source>
</evidence>
<accession>A0A8C8WUY9</accession>
<dbReference type="Ensembl" id="ENSPLOT00000009143.1">
    <property type="protein sequence ID" value="ENSPLOP00000008270.1"/>
    <property type="gene ID" value="ENSPLOG00000006097.1"/>
</dbReference>
<reference evidence="1" key="3">
    <citation type="submission" date="2025-09" db="UniProtKB">
        <authorList>
            <consortium name="Ensembl"/>
        </authorList>
    </citation>
    <scope>IDENTIFICATION</scope>
</reference>
<dbReference type="GeneTree" id="ENSGT00990000213820"/>
<keyword evidence="2" id="KW-1185">Reference proteome</keyword>
<reference evidence="1" key="1">
    <citation type="journal article" date="2019" name="bioRxiv">
        <title>Long live the king: chromosome-level assembly of the lion (Panthera leo) using linked-read, Hi-C, and long read data.</title>
        <authorList>
            <person name="Armstrong E.E."/>
            <person name="Taylor R.W."/>
            <person name="Miller D.E."/>
            <person name="Kaelin C."/>
            <person name="Barsh G."/>
            <person name="Hadly E.A."/>
            <person name="Petrov D."/>
        </authorList>
    </citation>
    <scope>NUCLEOTIDE SEQUENCE [LARGE SCALE GENOMIC DNA]</scope>
</reference>
<sequence>MDAIHGNGTFWHCWSQDFVALALTGQIFRSQGYPHQVNRTGSELYSFRLCVYLSQASPCHLHCYNLNWN</sequence>
<name>A0A8C8WUY9_PANLE</name>